<accession>A0ABT0UK25</accession>
<reference evidence="2" key="1">
    <citation type="submission" date="2022-06" db="EMBL/GenBank/DDBJ databases">
        <title>Genome public.</title>
        <authorList>
            <person name="Sun Q."/>
        </authorList>
    </citation>
    <scope>NUCLEOTIDE SEQUENCE</scope>
    <source>
        <strain evidence="2">CWNU-1</strain>
    </source>
</reference>
<dbReference type="SUPFAM" id="SSF50249">
    <property type="entry name" value="Nucleic acid-binding proteins"/>
    <property type="match status" value="1"/>
</dbReference>
<comment type="caution">
    <text evidence="2">The sequence shown here is derived from an EMBL/GenBank/DDBJ whole genome shotgun (WGS) entry which is preliminary data.</text>
</comment>
<dbReference type="InterPro" id="IPR012340">
    <property type="entry name" value="NA-bd_OB-fold"/>
</dbReference>
<name>A0ABT0UK25_9ACTN</name>
<feature type="domain" description="ChsH2 rubredoxin-like zinc ribbon" evidence="1">
    <location>
        <begin position="15"/>
        <end position="45"/>
    </location>
</feature>
<proteinExistence type="predicted"/>
<dbReference type="Proteomes" id="UP001431429">
    <property type="component" value="Unassembled WGS sequence"/>
</dbReference>
<evidence type="ECO:0000313" key="3">
    <source>
        <dbReference type="Proteomes" id="UP001431429"/>
    </source>
</evidence>
<evidence type="ECO:0000313" key="2">
    <source>
        <dbReference type="EMBL" id="MCM2387626.1"/>
    </source>
</evidence>
<dbReference type="PANTHER" id="PTHR34075">
    <property type="entry name" value="BLR3430 PROTEIN"/>
    <property type="match status" value="1"/>
</dbReference>
<dbReference type="RefSeq" id="WP_250917993.1">
    <property type="nucleotide sequence ID" value="NZ_JAMQAW010000004.1"/>
</dbReference>
<gene>
    <name evidence="2" type="ORF">NBG84_04750</name>
</gene>
<keyword evidence="3" id="KW-1185">Reference proteome</keyword>
<dbReference type="InterPro" id="IPR052513">
    <property type="entry name" value="Thioester_dehydratase-like"/>
</dbReference>
<protein>
    <submittedName>
        <fullName evidence="2">Zinc ribbon domain-containing protein</fullName>
    </submittedName>
</protein>
<sequence>MFQPANGLTDAVHGEPGLVYQRCRWCGTASFRRLLCPVCSSNDLEPQHTEGYGVVVRTTVVHRYSRLARNESLVRFPEGFMFHCRVTGTPPHLVWAGDRVRPAGVITADSTQLVFEVCNPGAQERWR</sequence>
<dbReference type="PANTHER" id="PTHR34075:SF5">
    <property type="entry name" value="BLR3430 PROTEIN"/>
    <property type="match status" value="1"/>
</dbReference>
<dbReference type="Pfam" id="PF12172">
    <property type="entry name" value="zf-ChsH2"/>
    <property type="match status" value="1"/>
</dbReference>
<dbReference type="EMBL" id="JAMQAW010000004">
    <property type="protein sequence ID" value="MCM2387626.1"/>
    <property type="molecule type" value="Genomic_DNA"/>
</dbReference>
<evidence type="ECO:0000259" key="1">
    <source>
        <dbReference type="Pfam" id="PF12172"/>
    </source>
</evidence>
<organism evidence="2 3">
    <name type="scientific">Streptomyces albipurpureus</name>
    <dbReference type="NCBI Taxonomy" id="2897419"/>
    <lineage>
        <taxon>Bacteria</taxon>
        <taxon>Bacillati</taxon>
        <taxon>Actinomycetota</taxon>
        <taxon>Actinomycetes</taxon>
        <taxon>Kitasatosporales</taxon>
        <taxon>Streptomycetaceae</taxon>
        <taxon>Streptomyces</taxon>
    </lineage>
</organism>
<dbReference type="InterPro" id="IPR022002">
    <property type="entry name" value="ChsH2_Znr"/>
</dbReference>